<gene>
    <name evidence="2" type="ORF">AX13_07385</name>
</gene>
<sequence length="41" mass="4719">MGFDLIKSSRSKKSIEVMDSYFLKEFAWLPISSMIMFLIGA</sequence>
<accession>A0A014NQ56</accession>
<evidence type="ECO:0000313" key="2">
    <source>
        <dbReference type="EMBL" id="EXU81618.1"/>
    </source>
</evidence>
<reference evidence="2 3" key="1">
    <citation type="submission" date="2014-01" db="EMBL/GenBank/DDBJ databases">
        <title>Interspecies Systems Biology Uncovers Metabolites Affecting C. elegans Gene Expression and Life History Traits.</title>
        <authorList>
            <person name="Watson E."/>
            <person name="Macneil L.T."/>
            <person name="Ritter A.D."/>
            <person name="Yilmaz L.S."/>
            <person name="Rosebrock A.P."/>
            <person name="Caudy A.A."/>
            <person name="Walhout A.J."/>
        </authorList>
    </citation>
    <scope>NUCLEOTIDE SEQUENCE [LARGE SCALE GENOMIC DNA]</scope>
    <source>
        <strain evidence="2 3">DA1877</strain>
    </source>
</reference>
<organism evidence="2 3">
    <name type="scientific">Comamonas aquatica DA1877</name>
    <dbReference type="NCBI Taxonomy" id="1457173"/>
    <lineage>
        <taxon>Bacteria</taxon>
        <taxon>Pseudomonadati</taxon>
        <taxon>Pseudomonadota</taxon>
        <taxon>Betaproteobacteria</taxon>
        <taxon>Burkholderiales</taxon>
        <taxon>Comamonadaceae</taxon>
        <taxon>Comamonas</taxon>
    </lineage>
</organism>
<keyword evidence="1" id="KW-1133">Transmembrane helix</keyword>
<keyword evidence="1" id="KW-0812">Transmembrane</keyword>
<feature type="transmembrane region" description="Helical" evidence="1">
    <location>
        <begin position="21"/>
        <end position="40"/>
    </location>
</feature>
<dbReference type="Proteomes" id="UP000020766">
    <property type="component" value="Unassembled WGS sequence"/>
</dbReference>
<evidence type="ECO:0000256" key="1">
    <source>
        <dbReference type="SAM" id="Phobius"/>
    </source>
</evidence>
<protein>
    <submittedName>
        <fullName evidence="2">Uncharacterized protein</fullName>
    </submittedName>
</protein>
<dbReference type="AlphaFoldDB" id="A0A014NQ56"/>
<comment type="caution">
    <text evidence="2">The sequence shown here is derived from an EMBL/GenBank/DDBJ whole genome shotgun (WGS) entry which is preliminary data.</text>
</comment>
<keyword evidence="3" id="KW-1185">Reference proteome</keyword>
<dbReference type="EMBL" id="JBOK01000002">
    <property type="protein sequence ID" value="EXU81618.1"/>
    <property type="molecule type" value="Genomic_DNA"/>
</dbReference>
<proteinExistence type="predicted"/>
<keyword evidence="1" id="KW-0472">Membrane</keyword>
<name>A0A014NQ56_9BURK</name>
<evidence type="ECO:0000313" key="3">
    <source>
        <dbReference type="Proteomes" id="UP000020766"/>
    </source>
</evidence>